<comment type="subunit">
    <text evidence="4 9">Heteromultimer composed of HisG and HisZ subunits.</text>
</comment>
<dbReference type="PANTHER" id="PTHR43707:SF1">
    <property type="entry name" value="HISTIDINE--TRNA LIGASE, MITOCHONDRIAL-RELATED"/>
    <property type="match status" value="1"/>
</dbReference>
<dbReference type="RefSeq" id="WP_406607441.1">
    <property type="nucleotide sequence ID" value="NZ_PFKO01000173.1"/>
</dbReference>
<feature type="binding site" evidence="10">
    <location>
        <begin position="76"/>
        <end position="78"/>
    </location>
    <ligand>
        <name>L-histidine</name>
        <dbReference type="ChEBI" id="CHEBI:57595"/>
    </ligand>
</feature>
<evidence type="ECO:0000256" key="4">
    <source>
        <dbReference type="ARBA" id="ARBA00011496"/>
    </source>
</evidence>
<dbReference type="PROSITE" id="PS50862">
    <property type="entry name" value="AA_TRNA_LIGASE_II"/>
    <property type="match status" value="1"/>
</dbReference>
<dbReference type="Proteomes" id="UP000230646">
    <property type="component" value="Unassembled WGS sequence"/>
</dbReference>
<protein>
    <recommendedName>
        <fullName evidence="6 9">ATP phosphoribosyltransferase regulatory subunit</fullName>
    </recommendedName>
</protein>
<reference evidence="13" key="3">
    <citation type="submission" date="2017-09" db="EMBL/GenBank/DDBJ databases">
        <title>Depth-based differentiation of microbial function through sediment-hosted aquifers and enrichment of novel symbionts in the deep terrestrial subsurface.</title>
        <authorList>
            <person name="Probst A.J."/>
            <person name="Ladd B."/>
            <person name="Jarett J.K."/>
            <person name="Geller-Mcgrath D.E."/>
            <person name="Sieber C.M.K."/>
            <person name="Emerson J.B."/>
            <person name="Anantharaman K."/>
            <person name="Thomas B.C."/>
            <person name="Malmstrom R."/>
            <person name="Stieglmeier M."/>
            <person name="Klingl A."/>
            <person name="Woyke T."/>
            <person name="Ryan C.M."/>
            <person name="Banfield J.F."/>
        </authorList>
    </citation>
    <scope>NUCLEOTIDE SEQUENCE</scope>
    <source>
        <strain evidence="13">CG_4_8_14_3_um_filter_34_18</strain>
    </source>
</reference>
<dbReference type="GO" id="GO:0005524">
    <property type="term" value="F:ATP binding"/>
    <property type="evidence" value="ECO:0007669"/>
    <property type="project" value="InterPro"/>
</dbReference>
<dbReference type="InterPro" id="IPR006195">
    <property type="entry name" value="aa-tRNA-synth_II"/>
</dbReference>
<dbReference type="NCBIfam" id="TIGR00443">
    <property type="entry name" value="hisZ_biosyn_reg"/>
    <property type="match status" value="1"/>
</dbReference>
<dbReference type="Proteomes" id="UP000228560">
    <property type="component" value="Unassembled WGS sequence"/>
</dbReference>
<evidence type="ECO:0000313" key="18">
    <source>
        <dbReference type="Proteomes" id="UP000230646"/>
    </source>
</evidence>
<evidence type="ECO:0000256" key="2">
    <source>
        <dbReference type="ARBA" id="ARBA00004667"/>
    </source>
</evidence>
<dbReference type="EMBL" id="PFKO01000173">
    <property type="protein sequence ID" value="PIY32730.1"/>
    <property type="molecule type" value="Genomic_DNA"/>
</dbReference>
<dbReference type="AlphaFoldDB" id="A0A1J5GPE1"/>
<dbReference type="NCBIfam" id="TIGR00442">
    <property type="entry name" value="hisS"/>
    <property type="match status" value="1"/>
</dbReference>
<accession>A0A2M8C9E9</accession>
<evidence type="ECO:0000256" key="10">
    <source>
        <dbReference type="PIRSR" id="PIRSR001549-1"/>
    </source>
</evidence>
<dbReference type="HAMAP" id="MF_00125">
    <property type="entry name" value="HisZ"/>
    <property type="match status" value="1"/>
</dbReference>
<evidence type="ECO:0000256" key="1">
    <source>
        <dbReference type="ARBA" id="ARBA00004496"/>
    </source>
</evidence>
<accession>A0A2M7PQ52</accession>
<dbReference type="SUPFAM" id="SSF55681">
    <property type="entry name" value="Class II aaRS and biotin synthetases"/>
    <property type="match status" value="1"/>
</dbReference>
<dbReference type="InterPro" id="IPR004517">
    <property type="entry name" value="HisZ"/>
</dbReference>
<dbReference type="UniPathway" id="UPA00031">
    <property type="reaction ID" value="UER00006"/>
</dbReference>
<name>A0A1J5GPE1_9BACT</name>
<evidence type="ECO:0000256" key="7">
    <source>
        <dbReference type="ARBA" id="ARBA00022490"/>
    </source>
</evidence>
<evidence type="ECO:0000313" key="12">
    <source>
        <dbReference type="EMBL" id="OIP69710.1"/>
    </source>
</evidence>
<organism evidence="12 16">
    <name type="scientific">Candidatus Infernicultor aquiphilus</name>
    <dbReference type="NCBI Taxonomy" id="1805029"/>
    <lineage>
        <taxon>Bacteria</taxon>
        <taxon>Pseudomonadati</taxon>
        <taxon>Atribacterota</taxon>
        <taxon>Candidatus Phoenicimicrobiia</taxon>
        <taxon>Candidatus Pheonicimicrobiales</taxon>
        <taxon>Candidatus Phoenicimicrobiaceae</taxon>
        <taxon>Candidatus Infernicultor</taxon>
    </lineage>
</organism>
<dbReference type="EMBL" id="MNYY01000097">
    <property type="protein sequence ID" value="OIP69710.1"/>
    <property type="molecule type" value="Genomic_DNA"/>
</dbReference>
<reference evidence="17 18" key="2">
    <citation type="submission" date="2017-09" db="EMBL/GenBank/DDBJ databases">
        <title>Depth-based differentiation of microbial function through sediment-hosted aquifers and enrichment of novel symbionts in the deep terrestrial subsurface.</title>
        <authorList>
            <person name="Probst A.J."/>
            <person name="Ladd B."/>
            <person name="Jarett J.K."/>
            <person name="Geller-Mcgrath D.E."/>
            <person name="Sieber C.M."/>
            <person name="Emerson J.B."/>
            <person name="Anantharaman K."/>
            <person name="Thomas B.C."/>
            <person name="Malmstrom R."/>
            <person name="Stieglmeier M."/>
            <person name="Klingl A."/>
            <person name="Woyke T."/>
            <person name="Ryan C.M."/>
            <person name="Banfield J.F."/>
        </authorList>
    </citation>
    <scope>NUCLEOTIDE SEQUENCE [LARGE SCALE GENOMIC DNA]</scope>
    <source>
        <strain evidence="14">CG_4_10_14_3_um_filter_34_13</strain>
        <strain evidence="15">CG_4_9_14_3_um_filter_33_16</strain>
    </source>
</reference>
<comment type="caution">
    <text evidence="12">The sequence shown here is derived from an EMBL/GenBank/DDBJ whole genome shotgun (WGS) entry which is preliminary data.</text>
</comment>
<evidence type="ECO:0000313" key="13">
    <source>
        <dbReference type="EMBL" id="PIX34839.1"/>
    </source>
</evidence>
<comment type="pathway">
    <text evidence="2 9">Amino-acid biosynthesis; L-histidine biosynthesis; L-histidine from 5-phospho-alpha-D-ribose 1-diphosphate: step 1/9.</text>
</comment>
<evidence type="ECO:0000256" key="8">
    <source>
        <dbReference type="ARBA" id="ARBA00025246"/>
    </source>
</evidence>
<feature type="binding site" evidence="10">
    <location>
        <position position="120"/>
    </location>
    <ligand>
        <name>L-histidine</name>
        <dbReference type="ChEBI" id="CHEBI:57595"/>
    </ligand>
</feature>
<dbReference type="InterPro" id="IPR004516">
    <property type="entry name" value="HisRS/HisZ"/>
</dbReference>
<dbReference type="PIRSF" id="PIRSF001549">
    <property type="entry name" value="His-tRNA_synth"/>
    <property type="match status" value="1"/>
</dbReference>
<comment type="subunit">
    <text evidence="5">Homodimer.</text>
</comment>
<reference evidence="12 16" key="1">
    <citation type="journal article" date="2016" name="Environ. Microbiol.">
        <title>Genomic resolution of a cold subsurface aquifer community provides metabolic insights for novel microbes adapted to high CO concentrations.</title>
        <authorList>
            <person name="Probst A.J."/>
            <person name="Castelle C.J."/>
            <person name="Singh A."/>
            <person name="Brown C.T."/>
            <person name="Anantharaman K."/>
            <person name="Sharon I."/>
            <person name="Hug L.A."/>
            <person name="Burstein D."/>
            <person name="Emerson J.B."/>
            <person name="Thomas B.C."/>
            <person name="Banfield J.F."/>
        </authorList>
    </citation>
    <scope>NUCLEOTIDE SEQUENCE [LARGE SCALE GENOMIC DNA]</scope>
    <source>
        <strain evidence="12">CG2_30_33_13</strain>
    </source>
</reference>
<dbReference type="InterPro" id="IPR045864">
    <property type="entry name" value="aa-tRNA-synth_II/BPL/LPL"/>
</dbReference>
<evidence type="ECO:0000256" key="5">
    <source>
        <dbReference type="ARBA" id="ARBA00011738"/>
    </source>
</evidence>
<dbReference type="GO" id="GO:0005737">
    <property type="term" value="C:cytoplasm"/>
    <property type="evidence" value="ECO:0007669"/>
    <property type="project" value="UniProtKB-SubCell"/>
</dbReference>
<dbReference type="EMBL" id="PFTV01000188">
    <property type="protein sequence ID" value="PJB55672.1"/>
    <property type="molecule type" value="Genomic_DNA"/>
</dbReference>
<dbReference type="GO" id="GO:0016757">
    <property type="term" value="F:glycosyltransferase activity"/>
    <property type="evidence" value="ECO:0007669"/>
    <property type="project" value="UniProtKB-KW"/>
</dbReference>
<accession>A0A1J5GPE1</accession>
<dbReference type="GO" id="GO:0000105">
    <property type="term" value="P:L-histidine biosynthetic process"/>
    <property type="evidence" value="ECO:0007669"/>
    <property type="project" value="UniProtKB-UniRule"/>
</dbReference>
<feature type="binding site" evidence="10">
    <location>
        <position position="106"/>
    </location>
    <ligand>
        <name>L-histidine</name>
        <dbReference type="ChEBI" id="CHEBI:57595"/>
    </ligand>
</feature>
<evidence type="ECO:0000313" key="17">
    <source>
        <dbReference type="Proteomes" id="UP000228560"/>
    </source>
</evidence>
<evidence type="ECO:0000313" key="15">
    <source>
        <dbReference type="EMBL" id="PJB55672.1"/>
    </source>
</evidence>
<comment type="miscellaneous">
    <text evidence="9">This function is generally fulfilled by the C-terminal part of HisG, which is missing in some bacteria such as this one.</text>
</comment>
<dbReference type="PANTHER" id="PTHR43707">
    <property type="entry name" value="HISTIDYL-TRNA SYNTHETASE"/>
    <property type="match status" value="1"/>
</dbReference>
<dbReference type="GO" id="GO:0006427">
    <property type="term" value="P:histidyl-tRNA aminoacylation"/>
    <property type="evidence" value="ECO:0007669"/>
    <property type="project" value="UniProtKB-UniRule"/>
</dbReference>
<keyword evidence="9" id="KW-0028">Amino-acid biosynthesis</keyword>
<feature type="binding site" evidence="10">
    <location>
        <position position="265"/>
    </location>
    <ligand>
        <name>L-histidine</name>
        <dbReference type="ChEBI" id="CHEBI:57595"/>
    </ligand>
</feature>
<evidence type="ECO:0000259" key="11">
    <source>
        <dbReference type="PROSITE" id="PS50862"/>
    </source>
</evidence>
<dbReference type="InterPro" id="IPR041715">
    <property type="entry name" value="HisRS-like_core"/>
</dbReference>
<comment type="similarity">
    <text evidence="3 9">Belongs to the class-II aminoacyl-tRNA synthetase family. HisZ subfamily.</text>
</comment>
<evidence type="ECO:0000256" key="9">
    <source>
        <dbReference type="HAMAP-Rule" id="MF_00125"/>
    </source>
</evidence>
<keyword evidence="14" id="KW-0808">Transferase</keyword>
<keyword evidence="9" id="KW-0368">Histidine biosynthesis</keyword>
<dbReference type="STRING" id="1805029.AUK42_05010"/>
<dbReference type="Proteomes" id="UP000231493">
    <property type="component" value="Unassembled WGS sequence"/>
</dbReference>
<sequence>MNIPKGLNDLLPGEVLKRRLLENRISKIFTQWGYQEIITPTFEFYEILAKGAGSIMKKEMIKFFDREGNIIALRPEMTTPIARVVSSKMQQESKPIRAYYIGNVFRYDDFKVGSQREFCQAGVELIGVNSKEADAEVIALTIECLKNSGLKNFFIDIGQVNFFNGIMESIKITAGKKREIKEAILNKDFVLLDKILSSENIQNKEKEFILKLPTLRGKEEVLELAEKMVNHKLSLAALEEIKEVFHLLRDYNLEKYVLIDLGIIRDFDYYTGIIFEGYTEYLGFPICGGGRYDHLYLKFGENLPSTGFAIGLERLMITLEKENINSLKIGKPDQYVVYYQNNQANFKKALLVAQKIRKKGGIVEVEVSGRGWEELLKYARSKGIKYILRIDNSPSKEVKKIETISEREEIITYE</sequence>
<gene>
    <name evidence="9" type="primary">hisZ</name>
    <name evidence="12" type="ORF">AUK42_05010</name>
    <name evidence="15" type="ORF">CO097_07385</name>
    <name evidence="14" type="ORF">COZ07_04690</name>
    <name evidence="13" type="ORF">COZ58_02395</name>
</gene>
<dbReference type="Pfam" id="PF13393">
    <property type="entry name" value="tRNA-synt_His"/>
    <property type="match status" value="1"/>
</dbReference>
<evidence type="ECO:0000256" key="6">
    <source>
        <dbReference type="ARBA" id="ARBA00020397"/>
    </source>
</evidence>
<proteinExistence type="inferred from homology"/>
<feature type="binding site" evidence="10">
    <location>
        <position position="124"/>
    </location>
    <ligand>
        <name>L-histidine</name>
        <dbReference type="ChEBI" id="CHEBI:57595"/>
    </ligand>
</feature>
<evidence type="ECO:0000313" key="16">
    <source>
        <dbReference type="Proteomes" id="UP000182763"/>
    </source>
</evidence>
<accession>A0A2M7K9N6</accession>
<feature type="domain" description="Aminoacyl-transfer RNA synthetases class-II family profile" evidence="11">
    <location>
        <begin position="21"/>
        <end position="332"/>
    </location>
</feature>
<comment type="function">
    <text evidence="8 9">Required for the first step of histidine biosynthesis. May allow the feedback regulation of ATP phosphoribosyltransferase activity by histidine.</text>
</comment>
<dbReference type="EMBL" id="PFIP01000045">
    <property type="protein sequence ID" value="PIX34839.1"/>
    <property type="molecule type" value="Genomic_DNA"/>
</dbReference>
<keyword evidence="13" id="KW-0328">Glycosyltransferase</keyword>
<dbReference type="Proteomes" id="UP000182763">
    <property type="component" value="Unassembled WGS sequence"/>
</dbReference>
<keyword evidence="7 9" id="KW-0963">Cytoplasm</keyword>
<dbReference type="Gene3D" id="3.30.930.10">
    <property type="entry name" value="Bira Bifunctional Protein, Domain 2"/>
    <property type="match status" value="1"/>
</dbReference>
<dbReference type="CDD" id="cd00773">
    <property type="entry name" value="HisRS-like_core"/>
    <property type="match status" value="1"/>
</dbReference>
<evidence type="ECO:0000313" key="14">
    <source>
        <dbReference type="EMBL" id="PIY32730.1"/>
    </source>
</evidence>
<comment type="subcellular location">
    <subcellularLocation>
        <location evidence="1 9">Cytoplasm</location>
    </subcellularLocation>
</comment>
<evidence type="ECO:0000256" key="3">
    <source>
        <dbReference type="ARBA" id="ARBA00005539"/>
    </source>
</evidence>
<dbReference type="GO" id="GO:0004821">
    <property type="term" value="F:histidine-tRNA ligase activity"/>
    <property type="evidence" value="ECO:0007669"/>
    <property type="project" value="UniProtKB-UniRule"/>
</dbReference>
<feature type="binding site" evidence="10">
    <location>
        <begin position="269"/>
        <end position="270"/>
    </location>
    <ligand>
        <name>L-histidine</name>
        <dbReference type="ChEBI" id="CHEBI:57595"/>
    </ligand>
</feature>
<dbReference type="InterPro" id="IPR015807">
    <property type="entry name" value="His-tRNA-ligase"/>
</dbReference>